<dbReference type="Pfam" id="PF00258">
    <property type="entry name" value="Flavodoxin_1"/>
    <property type="match status" value="1"/>
</dbReference>
<dbReference type="InterPro" id="IPR003097">
    <property type="entry name" value="CysJ-like_FAD-binding"/>
</dbReference>
<dbReference type="Gene3D" id="1.10.630.10">
    <property type="entry name" value="Cytochrome P450"/>
    <property type="match status" value="1"/>
</dbReference>
<dbReference type="PANTHER" id="PTHR19384">
    <property type="entry name" value="NITRIC OXIDE SYNTHASE-RELATED"/>
    <property type="match status" value="1"/>
</dbReference>
<dbReference type="Pfam" id="PF00667">
    <property type="entry name" value="FAD_binding_1"/>
    <property type="match status" value="1"/>
</dbReference>
<dbReference type="GO" id="GO:0020037">
    <property type="term" value="F:heme binding"/>
    <property type="evidence" value="ECO:0007669"/>
    <property type="project" value="UniProtKB-UniRule"/>
</dbReference>
<reference evidence="20 21" key="2">
    <citation type="submission" date="2021-10" db="EMBL/GenBank/DDBJ databases">
        <authorList>
            <person name="Piombo E."/>
        </authorList>
    </citation>
    <scope>NUCLEOTIDE SEQUENCE [LARGE SCALE GENOMIC DNA]</scope>
</reference>
<dbReference type="PROSITE" id="PS50902">
    <property type="entry name" value="FLAVODOXIN_LIKE"/>
    <property type="match status" value="1"/>
</dbReference>
<feature type="domain" description="Flavodoxin-like" evidence="18">
    <location>
        <begin position="502"/>
        <end position="644"/>
    </location>
</feature>
<dbReference type="PIRSF" id="PIRSF000209">
    <property type="entry name" value="Bifunctional_P450_P450R"/>
    <property type="match status" value="1"/>
</dbReference>
<name>A0A9N9U7U5_9HYPO</name>
<comment type="similarity">
    <text evidence="2 15">In the N-terminal section; belongs to the cytochrome P450 family.</text>
</comment>
<keyword evidence="5 15" id="KW-0285">Flavoprotein</keyword>
<evidence type="ECO:0000256" key="5">
    <source>
        <dbReference type="ARBA" id="ARBA00022630"/>
    </source>
</evidence>
<dbReference type="InterPro" id="IPR001094">
    <property type="entry name" value="Flavdoxin-like"/>
</dbReference>
<dbReference type="Gene3D" id="3.40.50.80">
    <property type="entry name" value="Nucleotide-binding domain of ferredoxin-NADP reductase (FNR) module"/>
    <property type="match status" value="1"/>
</dbReference>
<comment type="cofactor">
    <cofactor evidence="15">
        <name>FAD</name>
        <dbReference type="ChEBI" id="CHEBI:57692"/>
    </cofactor>
    <cofactor evidence="15">
        <name>FMN</name>
        <dbReference type="ChEBI" id="CHEBI:58210"/>
    </cofactor>
</comment>
<comment type="cofactor">
    <cofactor evidence="1 15 16">
        <name>heme</name>
        <dbReference type="ChEBI" id="CHEBI:30413"/>
    </cofactor>
</comment>
<keyword evidence="21" id="KW-1185">Reference proteome</keyword>
<keyword evidence="6 15" id="KW-0288">FMN</keyword>
<dbReference type="AlphaFoldDB" id="A0A9N9U7U5"/>
<dbReference type="Gene3D" id="3.40.50.360">
    <property type="match status" value="1"/>
</dbReference>
<reference evidence="21" key="1">
    <citation type="submission" date="2019-06" db="EMBL/GenBank/DDBJ databases">
        <authorList>
            <person name="Broberg M."/>
        </authorList>
    </citation>
    <scope>NUCLEOTIDE SEQUENCE [LARGE SCALE GENOMIC DNA]</scope>
</reference>
<feature type="binding site" description="axial binding residue" evidence="16">
    <location>
        <position position="412"/>
    </location>
    <ligand>
        <name>heme</name>
        <dbReference type="ChEBI" id="CHEBI:30413"/>
    </ligand>
    <ligandPart>
        <name>Fe</name>
        <dbReference type="ChEBI" id="CHEBI:18248"/>
    </ligandPart>
</feature>
<keyword evidence="8 15" id="KW-0274">FAD</keyword>
<comment type="catalytic activity">
    <reaction evidence="14 15">
        <text>2 oxidized [cytochrome P450] + NADPH = 2 reduced [cytochrome P450] + NADP(+) + H(+)</text>
        <dbReference type="Rhea" id="RHEA:24040"/>
        <dbReference type="Rhea" id="RHEA-COMP:14627"/>
        <dbReference type="Rhea" id="RHEA-COMP:14628"/>
        <dbReference type="ChEBI" id="CHEBI:15378"/>
        <dbReference type="ChEBI" id="CHEBI:55376"/>
        <dbReference type="ChEBI" id="CHEBI:57783"/>
        <dbReference type="ChEBI" id="CHEBI:58349"/>
        <dbReference type="ChEBI" id="CHEBI:60344"/>
        <dbReference type="EC" id="1.6.2.4"/>
    </reaction>
</comment>
<dbReference type="CDD" id="cd11068">
    <property type="entry name" value="CYP120A1"/>
    <property type="match status" value="1"/>
</dbReference>
<dbReference type="InterPro" id="IPR023173">
    <property type="entry name" value="NADPH_Cyt_P450_Rdtase_alpha"/>
</dbReference>
<dbReference type="Proteomes" id="UP000754883">
    <property type="component" value="Unassembled WGS sequence"/>
</dbReference>
<dbReference type="InterPro" id="IPR001433">
    <property type="entry name" value="OxRdtase_FAD/NAD-bd"/>
</dbReference>
<evidence type="ECO:0000256" key="12">
    <source>
        <dbReference type="ARBA" id="ARBA00023004"/>
    </source>
</evidence>
<feature type="domain" description="FAD-binding FR-type" evidence="19">
    <location>
        <begin position="683"/>
        <end position="915"/>
    </location>
</feature>
<dbReference type="PRINTS" id="PR00371">
    <property type="entry name" value="FPNCR"/>
</dbReference>
<comment type="caution">
    <text evidence="20">The sequence shown here is derived from an EMBL/GenBank/DDBJ whole genome shotgun (WGS) entry which is preliminary data.</text>
</comment>
<dbReference type="Gene3D" id="2.40.30.10">
    <property type="entry name" value="Translation factors"/>
    <property type="match status" value="1"/>
</dbReference>
<evidence type="ECO:0000256" key="16">
    <source>
        <dbReference type="PIRSR" id="PIRSR000209-1"/>
    </source>
</evidence>
<evidence type="ECO:0000256" key="10">
    <source>
        <dbReference type="ARBA" id="ARBA00022982"/>
    </source>
</evidence>
<dbReference type="InterPro" id="IPR017927">
    <property type="entry name" value="FAD-bd_FR_type"/>
</dbReference>
<dbReference type="EMBL" id="CABFNO020001300">
    <property type="protein sequence ID" value="CAG9978457.1"/>
    <property type="molecule type" value="Genomic_DNA"/>
</dbReference>
<dbReference type="InterPro" id="IPR017972">
    <property type="entry name" value="Cyt_P450_CS"/>
</dbReference>
<dbReference type="InterPro" id="IPR001128">
    <property type="entry name" value="Cyt_P450"/>
</dbReference>
<evidence type="ECO:0000256" key="7">
    <source>
        <dbReference type="ARBA" id="ARBA00022723"/>
    </source>
</evidence>
<keyword evidence="9 15" id="KW-0521">NADP</keyword>
<keyword evidence="3 15" id="KW-0813">Transport</keyword>
<dbReference type="CDD" id="cd06206">
    <property type="entry name" value="bifunctional_CYPOR"/>
    <property type="match status" value="1"/>
</dbReference>
<dbReference type="PRINTS" id="PR00369">
    <property type="entry name" value="FLAVODOXIN"/>
</dbReference>
<dbReference type="EC" id="1.6.2.4" evidence="15"/>
<evidence type="ECO:0000256" key="17">
    <source>
        <dbReference type="SAM" id="MobiDB-lite"/>
    </source>
</evidence>
<evidence type="ECO:0000256" key="14">
    <source>
        <dbReference type="ARBA" id="ARBA00049342"/>
    </source>
</evidence>
<dbReference type="PROSITE" id="PS51384">
    <property type="entry name" value="FAD_FR"/>
    <property type="match status" value="1"/>
</dbReference>
<dbReference type="GO" id="GO:0070330">
    <property type="term" value="F:aromatase activity"/>
    <property type="evidence" value="ECO:0007669"/>
    <property type="project" value="UniProtKB-UniRule"/>
</dbReference>
<feature type="compositionally biased region" description="Polar residues" evidence="17">
    <location>
        <begin position="474"/>
        <end position="493"/>
    </location>
</feature>
<dbReference type="Pfam" id="PF00175">
    <property type="entry name" value="NAD_binding_1"/>
    <property type="match status" value="1"/>
</dbReference>
<evidence type="ECO:0000259" key="19">
    <source>
        <dbReference type="PROSITE" id="PS51384"/>
    </source>
</evidence>
<evidence type="ECO:0000259" key="18">
    <source>
        <dbReference type="PROSITE" id="PS50902"/>
    </source>
</evidence>
<evidence type="ECO:0000313" key="20">
    <source>
        <dbReference type="EMBL" id="CAG9978457.1"/>
    </source>
</evidence>
<keyword evidence="13 15" id="KW-0503">Monooxygenase</keyword>
<dbReference type="GO" id="GO:0005829">
    <property type="term" value="C:cytosol"/>
    <property type="evidence" value="ECO:0007669"/>
    <property type="project" value="TreeGrafter"/>
</dbReference>
<gene>
    <name evidence="20" type="ORF">CBYS24578_00009199</name>
</gene>
<evidence type="ECO:0000256" key="13">
    <source>
        <dbReference type="ARBA" id="ARBA00023033"/>
    </source>
</evidence>
<dbReference type="InterPro" id="IPR017938">
    <property type="entry name" value="Riboflavin_synthase-like_b-brl"/>
</dbReference>
<dbReference type="GO" id="GO:0050660">
    <property type="term" value="F:flavin adenine dinucleotide binding"/>
    <property type="evidence" value="ECO:0007669"/>
    <property type="project" value="TreeGrafter"/>
</dbReference>
<dbReference type="InterPro" id="IPR001709">
    <property type="entry name" value="Flavoprot_Pyr_Nucl_cyt_Rdtase"/>
</dbReference>
<organism evidence="20 21">
    <name type="scientific">Clonostachys byssicola</name>
    <dbReference type="NCBI Taxonomy" id="160290"/>
    <lineage>
        <taxon>Eukaryota</taxon>
        <taxon>Fungi</taxon>
        <taxon>Dikarya</taxon>
        <taxon>Ascomycota</taxon>
        <taxon>Pezizomycotina</taxon>
        <taxon>Sordariomycetes</taxon>
        <taxon>Hypocreomycetidae</taxon>
        <taxon>Hypocreales</taxon>
        <taxon>Bionectriaceae</taxon>
        <taxon>Clonostachys</taxon>
    </lineage>
</organism>
<dbReference type="SUPFAM" id="SSF48264">
    <property type="entry name" value="Cytochrome P450"/>
    <property type="match status" value="1"/>
</dbReference>
<dbReference type="GO" id="GO:0003958">
    <property type="term" value="F:NADPH-hemoprotein reductase activity"/>
    <property type="evidence" value="ECO:0007669"/>
    <property type="project" value="UniProtKB-UniRule"/>
</dbReference>
<keyword evidence="4 15" id="KW-0349">Heme</keyword>
<accession>A0A9N9U7U5</accession>
<evidence type="ECO:0000256" key="9">
    <source>
        <dbReference type="ARBA" id="ARBA00022857"/>
    </source>
</evidence>
<dbReference type="Gene3D" id="1.20.990.10">
    <property type="entry name" value="NADPH-cytochrome p450 Reductase, Chain A, domain 3"/>
    <property type="match status" value="1"/>
</dbReference>
<evidence type="ECO:0000256" key="11">
    <source>
        <dbReference type="ARBA" id="ARBA00023002"/>
    </source>
</evidence>
<evidence type="ECO:0000256" key="15">
    <source>
        <dbReference type="PIRNR" id="PIRNR000209"/>
    </source>
</evidence>
<proteinExistence type="inferred from homology"/>
<dbReference type="InterPro" id="IPR036396">
    <property type="entry name" value="Cyt_P450_sf"/>
</dbReference>
<dbReference type="InterPro" id="IPR023206">
    <property type="entry name" value="Bifunctional_P450_P450_red"/>
</dbReference>
<sequence>MMTTTPIPGPKGLPIIGNLLELQDEVPIHALERLGDVYKDIFKLKIAGHDNYFVCSHELFNELCDETRFFKFAPPALVADEPEGRARGLFSSNTEKEQDWAQAHRILIPAFGPMAILDMYDEMYDIATQLIMKWARQGPETPILATDDFTRLTLDTIALCAMDYRFNSFYSDVAHPYVKAMGQNLTSRSERGQIGNIFKRMLPGYQAEIQKNFDYMQSIADDIIQHRRQNPTDKKDLLNAMINGKDPKTGEGMRDELIAANMQTFLIAGHETTSGLLSFAFMNMLLKPETYFAAREEVDRVIGKENVQAKHLKELHYIEAVLRETLRLSPTAPAFARGVRPENTEETVAIGKARYEIPRGQPVLCLLSKIQRDPAVFGDDADEFKPERMLDGKFEDLPKNVWKPFGTGLRGCIGRAFAWQEALMVTAMVLQNFDISLDNPNYKIRIQQSLTIKPADCYIRARLRSGISAVTLQSRLSGSQKQQSEEPASATSNEDQEKGQPLLILFGSNTGSCQALAQKLASQAAEQGYNATVTDMDNGVQQLPADGTPTIVITASYEGQPTDNATRFIAWLQSLQGGDKLKGSRFAVFGCGHKDWSATYQRIPKLVDTLIEANGGLRLADRGVSDASQGDISGDFEKWTTEKLWPMLLSDHHAGHSLEKMKPKMPKVEFSISREQRAQNLQAKAEWAEVTYVKSLTQPGESEKRHIEFKLPESFDYQAGDYLAVLPLNPDVTIKRVMRRFNLPADGVVKITKQGSTMLPTDQPISISDLLAGYVELSQPATKRDLELLVDTVPEGDEKSAIMSLAEEPNFTTYVKKQRISLLDVLESNVPSSAISFASFLALLPPLKARYYSISSSPLADPSICSLTYSVLDAPAWADGKKHFIGVAGNYLKSLAPGDKALVSIRASSPKFKMPKAPEATPIIMLCAGTGLAPFRAFMQERAILIREGRRTLASALLIVGCRTAESDRLYAEEMDEWNRLGVADVRYAFSREPNHQLANGCSRVQDRLVQSGEDVVRLFQAGAKVYTCGSSALLQGMKEAATAVIVQSRQKKGLSASDEDVENWFRQHHDDRLVSDVFS</sequence>
<evidence type="ECO:0000256" key="6">
    <source>
        <dbReference type="ARBA" id="ARBA00022643"/>
    </source>
</evidence>
<comment type="catalytic activity">
    <reaction evidence="15">
        <text>an organic molecule + reduced [NADPH--hemoprotein reductase] + O2 = an alcohol + oxidized [NADPH--hemoprotein reductase] + H2O + H(+)</text>
        <dbReference type="Rhea" id="RHEA:17149"/>
        <dbReference type="Rhea" id="RHEA-COMP:11964"/>
        <dbReference type="Rhea" id="RHEA-COMP:11965"/>
        <dbReference type="ChEBI" id="CHEBI:15377"/>
        <dbReference type="ChEBI" id="CHEBI:15378"/>
        <dbReference type="ChEBI" id="CHEBI:15379"/>
        <dbReference type="ChEBI" id="CHEBI:30879"/>
        <dbReference type="ChEBI" id="CHEBI:57618"/>
        <dbReference type="ChEBI" id="CHEBI:58210"/>
        <dbReference type="ChEBI" id="CHEBI:142491"/>
        <dbReference type="EC" id="1.14.14.1"/>
    </reaction>
</comment>
<evidence type="ECO:0000256" key="4">
    <source>
        <dbReference type="ARBA" id="ARBA00022617"/>
    </source>
</evidence>
<dbReference type="InterPro" id="IPR029039">
    <property type="entry name" value="Flavoprotein-like_sf"/>
</dbReference>
<keyword evidence="7 15" id="KW-0479">Metal-binding</keyword>
<dbReference type="EC" id="1.14.14.1" evidence="15"/>
<evidence type="ECO:0000256" key="2">
    <source>
        <dbReference type="ARBA" id="ARBA00010018"/>
    </source>
</evidence>
<dbReference type="GO" id="GO:0005506">
    <property type="term" value="F:iron ion binding"/>
    <property type="evidence" value="ECO:0007669"/>
    <property type="project" value="UniProtKB-UniRule"/>
</dbReference>
<evidence type="ECO:0000256" key="8">
    <source>
        <dbReference type="ARBA" id="ARBA00022827"/>
    </source>
</evidence>
<dbReference type="PANTHER" id="PTHR19384:SF127">
    <property type="entry name" value="BIFUNCTIONAL CYTOCHROME P450_NADPH--P450 REDUCTASE"/>
    <property type="match status" value="1"/>
</dbReference>
<evidence type="ECO:0000256" key="3">
    <source>
        <dbReference type="ARBA" id="ARBA00022448"/>
    </source>
</evidence>
<dbReference type="SUPFAM" id="SSF52218">
    <property type="entry name" value="Flavoproteins"/>
    <property type="match status" value="1"/>
</dbReference>
<dbReference type="PROSITE" id="PS00086">
    <property type="entry name" value="CYTOCHROME_P450"/>
    <property type="match status" value="1"/>
</dbReference>
<dbReference type="SUPFAM" id="SSF63380">
    <property type="entry name" value="Riboflavin synthase domain-like"/>
    <property type="match status" value="1"/>
</dbReference>
<feature type="region of interest" description="Disordered" evidence="17">
    <location>
        <begin position="474"/>
        <end position="497"/>
    </location>
</feature>
<dbReference type="GO" id="GO:0010181">
    <property type="term" value="F:FMN binding"/>
    <property type="evidence" value="ECO:0007669"/>
    <property type="project" value="UniProtKB-UniRule"/>
</dbReference>
<dbReference type="FunFam" id="1.10.630.10:FF:000040">
    <property type="entry name" value="Bifunctional cytochrome P450/NADPH--P450 reductase"/>
    <property type="match status" value="1"/>
</dbReference>
<dbReference type="InterPro" id="IPR008254">
    <property type="entry name" value="Flavodoxin/NO_synth"/>
</dbReference>
<dbReference type="InterPro" id="IPR039261">
    <property type="entry name" value="FNR_nucleotide-bd"/>
</dbReference>
<evidence type="ECO:0000256" key="1">
    <source>
        <dbReference type="ARBA" id="ARBA00001971"/>
    </source>
</evidence>
<dbReference type="Pfam" id="PF00067">
    <property type="entry name" value="p450"/>
    <property type="match status" value="1"/>
</dbReference>
<evidence type="ECO:0000313" key="21">
    <source>
        <dbReference type="Proteomes" id="UP000754883"/>
    </source>
</evidence>
<keyword evidence="11 15" id="KW-0560">Oxidoreductase</keyword>
<keyword evidence="12 15" id="KW-0408">Iron</keyword>
<protein>
    <recommendedName>
        <fullName evidence="15">Bifunctional cytochrome P450/NADPH--P450 reductase</fullName>
    </recommendedName>
    <domain>
        <recommendedName>
            <fullName evidence="15">Cytochrome P450</fullName>
            <ecNumber evidence="15">1.14.14.1</ecNumber>
        </recommendedName>
    </domain>
    <domain>
        <recommendedName>
            <fullName evidence="15">NADPH--cytochrome P450 reductase</fullName>
            <ecNumber evidence="15">1.6.2.4</ecNumber>
        </recommendedName>
    </domain>
</protein>
<dbReference type="OrthoDB" id="1470350at2759"/>
<keyword evidence="10 15" id="KW-0249">Electron transport</keyword>
<dbReference type="SUPFAM" id="SSF52343">
    <property type="entry name" value="Ferredoxin reductase-like, C-terminal NADP-linked domain"/>
    <property type="match status" value="1"/>
</dbReference>